<protein>
    <submittedName>
        <fullName evidence="2">Uncharacterized protein</fullName>
    </submittedName>
</protein>
<comment type="caution">
    <text evidence="2">The sequence shown here is derived from an EMBL/GenBank/DDBJ whole genome shotgun (WGS) entry which is preliminary data.</text>
</comment>
<sequence length="149" mass="17289">MIPDLLACASKGIKNAVCYYRPNLPHLRQSGERDFDFISLAIVLCSILSLGLIIVPELYKETHYGKKYVWFNIDWYPDNWYKVKDNRHICTVDLLKEALKGLLHQEPRLSETVLSTSICDWFTGFKCCLWLQGHLPGLWDPEWEASKGQ</sequence>
<keyword evidence="3" id="KW-1185">Reference proteome</keyword>
<proteinExistence type="predicted"/>
<gene>
    <name evidence="2" type="ORF">RRG08_054290</name>
</gene>
<feature type="transmembrane region" description="Helical" evidence="1">
    <location>
        <begin position="37"/>
        <end position="59"/>
    </location>
</feature>
<organism evidence="2 3">
    <name type="scientific">Elysia crispata</name>
    <name type="common">lettuce slug</name>
    <dbReference type="NCBI Taxonomy" id="231223"/>
    <lineage>
        <taxon>Eukaryota</taxon>
        <taxon>Metazoa</taxon>
        <taxon>Spiralia</taxon>
        <taxon>Lophotrochozoa</taxon>
        <taxon>Mollusca</taxon>
        <taxon>Gastropoda</taxon>
        <taxon>Heterobranchia</taxon>
        <taxon>Euthyneura</taxon>
        <taxon>Panpulmonata</taxon>
        <taxon>Sacoglossa</taxon>
        <taxon>Placobranchoidea</taxon>
        <taxon>Plakobranchidae</taxon>
        <taxon>Elysia</taxon>
    </lineage>
</organism>
<dbReference type="AlphaFoldDB" id="A0AAE1D082"/>
<keyword evidence="1" id="KW-1133">Transmembrane helix</keyword>
<accession>A0AAE1D082</accession>
<dbReference type="EMBL" id="JAWDGP010006018">
    <property type="protein sequence ID" value="KAK3748469.1"/>
    <property type="molecule type" value="Genomic_DNA"/>
</dbReference>
<keyword evidence="1" id="KW-0472">Membrane</keyword>
<dbReference type="Proteomes" id="UP001283361">
    <property type="component" value="Unassembled WGS sequence"/>
</dbReference>
<evidence type="ECO:0000256" key="1">
    <source>
        <dbReference type="SAM" id="Phobius"/>
    </source>
</evidence>
<name>A0AAE1D082_9GAST</name>
<dbReference type="Gene3D" id="3.40.50.2300">
    <property type="match status" value="1"/>
</dbReference>
<reference evidence="2" key="1">
    <citation type="journal article" date="2023" name="G3 (Bethesda)">
        <title>A reference genome for the long-term kleptoplast-retaining sea slug Elysia crispata morphotype clarki.</title>
        <authorList>
            <person name="Eastman K.E."/>
            <person name="Pendleton A.L."/>
            <person name="Shaikh M.A."/>
            <person name="Suttiyut T."/>
            <person name="Ogas R."/>
            <person name="Tomko P."/>
            <person name="Gavelis G."/>
            <person name="Widhalm J.R."/>
            <person name="Wisecaver J.H."/>
        </authorList>
    </citation>
    <scope>NUCLEOTIDE SEQUENCE</scope>
    <source>
        <strain evidence="2">ECLA1</strain>
    </source>
</reference>
<keyword evidence="1" id="KW-0812">Transmembrane</keyword>
<evidence type="ECO:0000313" key="2">
    <source>
        <dbReference type="EMBL" id="KAK3748469.1"/>
    </source>
</evidence>
<evidence type="ECO:0000313" key="3">
    <source>
        <dbReference type="Proteomes" id="UP001283361"/>
    </source>
</evidence>